<accession>A0A940ICA4</accession>
<dbReference type="Gene3D" id="2.40.50.140">
    <property type="entry name" value="Nucleic acid-binding proteins"/>
    <property type="match status" value="1"/>
</dbReference>
<dbReference type="CDD" id="cd04458">
    <property type="entry name" value="CSP_CDS"/>
    <property type="match status" value="1"/>
</dbReference>
<dbReference type="PANTHER" id="PTHR46565">
    <property type="entry name" value="COLD SHOCK DOMAIN PROTEIN 2"/>
    <property type="match status" value="1"/>
</dbReference>
<evidence type="ECO:0000313" key="3">
    <source>
        <dbReference type="EMBL" id="MBO8407446.1"/>
    </source>
</evidence>
<feature type="domain" description="CSD" evidence="2">
    <location>
        <begin position="1"/>
        <end position="71"/>
    </location>
</feature>
<evidence type="ECO:0000256" key="1">
    <source>
        <dbReference type="SAM" id="MobiDB-lite"/>
    </source>
</evidence>
<organism evidence="3 4">
    <name type="scientific">Candidatus Enterousia excrementavium</name>
    <dbReference type="NCBI Taxonomy" id="2840789"/>
    <lineage>
        <taxon>Bacteria</taxon>
        <taxon>Pseudomonadati</taxon>
        <taxon>Pseudomonadota</taxon>
        <taxon>Alphaproteobacteria</taxon>
        <taxon>Candidatus Enterousia</taxon>
    </lineage>
</organism>
<comment type="caution">
    <text evidence="3">The sequence shown here is derived from an EMBL/GenBank/DDBJ whole genome shotgun (WGS) entry which is preliminary data.</text>
</comment>
<dbReference type="EMBL" id="JADINE010000041">
    <property type="protein sequence ID" value="MBO8407446.1"/>
    <property type="molecule type" value="Genomic_DNA"/>
</dbReference>
<reference evidence="3" key="2">
    <citation type="journal article" date="2021" name="PeerJ">
        <title>Extensive microbial diversity within the chicken gut microbiome revealed by metagenomics and culture.</title>
        <authorList>
            <person name="Gilroy R."/>
            <person name="Ravi A."/>
            <person name="Getino M."/>
            <person name="Pursley I."/>
            <person name="Horton D.L."/>
            <person name="Alikhan N.F."/>
            <person name="Baker D."/>
            <person name="Gharbi K."/>
            <person name="Hall N."/>
            <person name="Watson M."/>
            <person name="Adriaenssens E.M."/>
            <person name="Foster-Nyarko E."/>
            <person name="Jarju S."/>
            <person name="Secka A."/>
            <person name="Antonio M."/>
            <person name="Oren A."/>
            <person name="Chaudhuri R.R."/>
            <person name="La Ragione R."/>
            <person name="Hildebrand F."/>
            <person name="Pallen M.J."/>
        </authorList>
    </citation>
    <scope>NUCLEOTIDE SEQUENCE</scope>
    <source>
        <strain evidence="3">B1-16210</strain>
    </source>
</reference>
<name>A0A940ICA4_9PROT</name>
<dbReference type="SUPFAM" id="SSF50249">
    <property type="entry name" value="Nucleic acid-binding proteins"/>
    <property type="match status" value="1"/>
</dbReference>
<dbReference type="SMART" id="SM00357">
    <property type="entry name" value="CSP"/>
    <property type="match status" value="1"/>
</dbReference>
<dbReference type="PANTHER" id="PTHR46565:SF20">
    <property type="entry name" value="COLD SHOCK DOMAIN-CONTAINING PROTEIN 4"/>
    <property type="match status" value="1"/>
</dbReference>
<feature type="compositionally biased region" description="Basic and acidic residues" evidence="1">
    <location>
        <begin position="77"/>
        <end position="107"/>
    </location>
</feature>
<dbReference type="AlphaFoldDB" id="A0A940ICA4"/>
<reference evidence="3" key="1">
    <citation type="submission" date="2020-10" db="EMBL/GenBank/DDBJ databases">
        <authorList>
            <person name="Gilroy R."/>
        </authorList>
    </citation>
    <scope>NUCLEOTIDE SEQUENCE</scope>
    <source>
        <strain evidence="3">B1-16210</strain>
    </source>
</reference>
<feature type="region of interest" description="Disordered" evidence="1">
    <location>
        <begin position="77"/>
        <end position="114"/>
    </location>
</feature>
<dbReference type="Proteomes" id="UP000721442">
    <property type="component" value="Unassembled WGS sequence"/>
</dbReference>
<dbReference type="GO" id="GO:0003676">
    <property type="term" value="F:nucleic acid binding"/>
    <property type="evidence" value="ECO:0007669"/>
    <property type="project" value="InterPro"/>
</dbReference>
<sequence>MRQGKVKWYNGKKCFGFITPDTPNENGNMDDVFVHSSALKAAGIRFLNENDIVEFDEEVRNDKLSVTTLKLIHRDEESARRFQERRAERRRAIEDRKQREEKSERRSGFAFWKK</sequence>
<dbReference type="GO" id="GO:0005829">
    <property type="term" value="C:cytosol"/>
    <property type="evidence" value="ECO:0007669"/>
    <property type="project" value="UniProtKB-ARBA"/>
</dbReference>
<evidence type="ECO:0000313" key="4">
    <source>
        <dbReference type="Proteomes" id="UP000721442"/>
    </source>
</evidence>
<proteinExistence type="predicted"/>
<gene>
    <name evidence="3" type="ORF">IAC77_03230</name>
</gene>
<dbReference type="InterPro" id="IPR002059">
    <property type="entry name" value="CSP_DNA-bd"/>
</dbReference>
<dbReference type="PROSITE" id="PS51857">
    <property type="entry name" value="CSD_2"/>
    <property type="match status" value="1"/>
</dbReference>
<protein>
    <submittedName>
        <fullName evidence="3">Cold shock domain-containing protein</fullName>
    </submittedName>
</protein>
<dbReference type="InterPro" id="IPR011129">
    <property type="entry name" value="CSD"/>
</dbReference>
<dbReference type="InterPro" id="IPR012340">
    <property type="entry name" value="NA-bd_OB-fold"/>
</dbReference>
<dbReference type="Pfam" id="PF00313">
    <property type="entry name" value="CSD"/>
    <property type="match status" value="1"/>
</dbReference>
<evidence type="ECO:0000259" key="2">
    <source>
        <dbReference type="PROSITE" id="PS51857"/>
    </source>
</evidence>